<evidence type="ECO:0000256" key="3">
    <source>
        <dbReference type="SAM" id="SignalP"/>
    </source>
</evidence>
<dbReference type="InterPro" id="IPR050738">
    <property type="entry name" value="Sulfatase"/>
</dbReference>
<evidence type="ECO:0000313" key="6">
    <source>
        <dbReference type="Proteomes" id="UP000199116"/>
    </source>
</evidence>
<proteinExistence type="inferred from homology"/>
<feature type="domain" description="Sulfatase N-terminal" evidence="4">
    <location>
        <begin position="31"/>
        <end position="307"/>
    </location>
</feature>
<dbReference type="GO" id="GO:0004065">
    <property type="term" value="F:arylsulfatase activity"/>
    <property type="evidence" value="ECO:0007669"/>
    <property type="project" value="TreeGrafter"/>
</dbReference>
<dbReference type="Gene3D" id="3.40.720.10">
    <property type="entry name" value="Alkaline Phosphatase, subunit A"/>
    <property type="match status" value="1"/>
</dbReference>
<dbReference type="CDD" id="cd16027">
    <property type="entry name" value="SGSH"/>
    <property type="match status" value="1"/>
</dbReference>
<dbReference type="InterPro" id="IPR017850">
    <property type="entry name" value="Alkaline_phosphatase_core_sf"/>
</dbReference>
<feature type="chain" id="PRO_5011681418" evidence="3">
    <location>
        <begin position="24"/>
        <end position="620"/>
    </location>
</feature>
<feature type="signal peptide" evidence="3">
    <location>
        <begin position="1"/>
        <end position="23"/>
    </location>
</feature>
<keyword evidence="6" id="KW-1185">Reference proteome</keyword>
<dbReference type="RefSeq" id="WP_093303118.1">
    <property type="nucleotide sequence ID" value="NZ_FOOH01000004.1"/>
</dbReference>
<keyword evidence="3" id="KW-0732">Signal</keyword>
<dbReference type="SUPFAM" id="SSF53649">
    <property type="entry name" value="Alkaline phosphatase-like"/>
    <property type="match status" value="1"/>
</dbReference>
<dbReference type="Proteomes" id="UP000199116">
    <property type="component" value="Unassembled WGS sequence"/>
</dbReference>
<evidence type="ECO:0000313" key="5">
    <source>
        <dbReference type="EMBL" id="SFF68152.1"/>
    </source>
</evidence>
<dbReference type="AlphaFoldDB" id="A0A1I2KMC8"/>
<evidence type="ECO:0000256" key="2">
    <source>
        <dbReference type="ARBA" id="ARBA00022801"/>
    </source>
</evidence>
<comment type="similarity">
    <text evidence="1">Belongs to the sulfatase family.</text>
</comment>
<keyword evidence="2" id="KW-0378">Hydrolase</keyword>
<evidence type="ECO:0000259" key="4">
    <source>
        <dbReference type="Pfam" id="PF00884"/>
    </source>
</evidence>
<name>A0A1I2KMC8_9FLAO</name>
<dbReference type="InterPro" id="IPR016024">
    <property type="entry name" value="ARM-type_fold"/>
</dbReference>
<dbReference type="SUPFAM" id="SSF48371">
    <property type="entry name" value="ARM repeat"/>
    <property type="match status" value="1"/>
</dbReference>
<dbReference type="EMBL" id="FOOH01000004">
    <property type="protein sequence ID" value="SFF68152.1"/>
    <property type="molecule type" value="Genomic_DNA"/>
</dbReference>
<dbReference type="PANTHER" id="PTHR42693">
    <property type="entry name" value="ARYLSULFATASE FAMILY MEMBER"/>
    <property type="match status" value="1"/>
</dbReference>
<protein>
    <submittedName>
        <fullName evidence="5">Arylsulfatase A</fullName>
    </submittedName>
</protein>
<reference evidence="6" key="1">
    <citation type="submission" date="2016-10" db="EMBL/GenBank/DDBJ databases">
        <authorList>
            <person name="Varghese N."/>
            <person name="Submissions S."/>
        </authorList>
    </citation>
    <scope>NUCLEOTIDE SEQUENCE [LARGE SCALE GENOMIC DNA]</scope>
    <source>
        <strain evidence="6">DSM 23515</strain>
    </source>
</reference>
<accession>A0A1I2KMC8</accession>
<gene>
    <name evidence="5" type="ORF">SAMN04488033_10457</name>
</gene>
<evidence type="ECO:0000256" key="1">
    <source>
        <dbReference type="ARBA" id="ARBA00008779"/>
    </source>
</evidence>
<dbReference type="PANTHER" id="PTHR42693:SF53">
    <property type="entry name" value="ENDO-4-O-SULFATASE"/>
    <property type="match status" value="1"/>
</dbReference>
<sequence length="620" mass="71938">MHKKNIKPSLLFFFFMIMLSAKSQEIGKQPPNIVWIVSEDNSKHYLKLFDDNGVETPNIANLAEEGILFTRAFSNAPVCSVARSTIISGSYAPRIGAQYHRKSKIVPMPDSIDMFPAYLRKAGYYTTNNSKEDYNLIKGEDVWDDSSKNATWKNREKGQPFFHVFNIGTTHESGIHFQKEDIETIATVTSEASFKVQPTHPETKIFKYTNARYRDKMIKMDKEVGQVVQELEKEGLLENTFIFYYGDHGGVLPGSKGYLYETGLHVPLVVRIPKKYKNLVNWDSGSKTGRFVSFVDLAPTVLHLAGVNVPRQMDGRPFLSNNLKHEIPETQTITYAYADRFDEKYDMVRSIRKGKYKYIRNFQPFNPDALMNEYRYKQLAYKQWKSLYEQGKLNKIQAKFFQPKAAEMLFDLEKDPYETNNLAKNSKLKHTLIDLRKHLDHWMMNMPDLSFYPEYHLLEHAVENPVAFGQQHKQDIIRYHKVSQLMLQNFSGVKHKLESYLQSKDPWERYWALIVCSSFRKKAKTLTPLVKSMAAQDPKRINRVRAAQFLGLIKKENPAPVMLDALYATDRPMEALLILNMITVLNSQDLNYNFFIDPQKIDPKVLEEQLVAARIKYLNN</sequence>
<dbReference type="InterPro" id="IPR000917">
    <property type="entry name" value="Sulfatase_N"/>
</dbReference>
<dbReference type="Pfam" id="PF00884">
    <property type="entry name" value="Sulfatase"/>
    <property type="match status" value="1"/>
</dbReference>
<organism evidence="5 6">
    <name type="scientific">Salegentibacter agarivorans</name>
    <dbReference type="NCBI Taxonomy" id="345907"/>
    <lineage>
        <taxon>Bacteria</taxon>
        <taxon>Pseudomonadati</taxon>
        <taxon>Bacteroidota</taxon>
        <taxon>Flavobacteriia</taxon>
        <taxon>Flavobacteriales</taxon>
        <taxon>Flavobacteriaceae</taxon>
        <taxon>Salegentibacter</taxon>
    </lineage>
</organism>